<reference evidence="1" key="2">
    <citation type="submission" date="2020-05" db="UniProtKB">
        <authorList>
            <consortium name="EnsemblMetazoa"/>
        </authorList>
    </citation>
    <scope>IDENTIFICATION</scope>
    <source>
        <strain evidence="1">WRAIR2</strain>
    </source>
</reference>
<accession>A0A182NX77</accession>
<proteinExistence type="predicted"/>
<organism evidence="1 2">
    <name type="scientific">Anopheles dirus</name>
    <dbReference type="NCBI Taxonomy" id="7168"/>
    <lineage>
        <taxon>Eukaryota</taxon>
        <taxon>Metazoa</taxon>
        <taxon>Ecdysozoa</taxon>
        <taxon>Arthropoda</taxon>
        <taxon>Hexapoda</taxon>
        <taxon>Insecta</taxon>
        <taxon>Pterygota</taxon>
        <taxon>Neoptera</taxon>
        <taxon>Endopterygota</taxon>
        <taxon>Diptera</taxon>
        <taxon>Nematocera</taxon>
        <taxon>Culicoidea</taxon>
        <taxon>Culicidae</taxon>
        <taxon>Anophelinae</taxon>
        <taxon>Anopheles</taxon>
    </lineage>
</organism>
<dbReference type="EnsemblMetazoa" id="ADIR014467-RA">
    <property type="protein sequence ID" value="ADIR014467-PA"/>
    <property type="gene ID" value="ADIR014467"/>
</dbReference>
<sequence length="11" mass="1397">MLLKEMELWGF</sequence>
<reference evidence="2" key="1">
    <citation type="submission" date="2013-03" db="EMBL/GenBank/DDBJ databases">
        <title>The Genome Sequence of Anopheles dirus WRAIR2.</title>
        <authorList>
            <consortium name="The Broad Institute Genomics Platform"/>
            <person name="Neafsey D.E."/>
            <person name="Walton C."/>
            <person name="Walker B."/>
            <person name="Young S.K."/>
            <person name="Zeng Q."/>
            <person name="Gargeya S."/>
            <person name="Fitzgerald M."/>
            <person name="Haas B."/>
            <person name="Abouelleil A."/>
            <person name="Allen A.W."/>
            <person name="Alvarado L."/>
            <person name="Arachchi H.M."/>
            <person name="Berlin A.M."/>
            <person name="Chapman S.B."/>
            <person name="Gainer-Dewar J."/>
            <person name="Goldberg J."/>
            <person name="Griggs A."/>
            <person name="Gujja S."/>
            <person name="Hansen M."/>
            <person name="Howarth C."/>
            <person name="Imamovic A."/>
            <person name="Ireland A."/>
            <person name="Larimer J."/>
            <person name="McCowan C."/>
            <person name="Murphy C."/>
            <person name="Pearson M."/>
            <person name="Poon T.W."/>
            <person name="Priest M."/>
            <person name="Roberts A."/>
            <person name="Saif S."/>
            <person name="Shea T."/>
            <person name="Sisk P."/>
            <person name="Sykes S."/>
            <person name="Wortman J."/>
            <person name="Nusbaum C."/>
            <person name="Birren B."/>
        </authorList>
    </citation>
    <scope>NUCLEOTIDE SEQUENCE [LARGE SCALE GENOMIC DNA]</scope>
    <source>
        <strain evidence="2">WRAIR2</strain>
    </source>
</reference>
<dbReference type="VEuPathDB" id="VectorBase:ADIR014467"/>
<protein>
    <submittedName>
        <fullName evidence="1">Uncharacterized protein</fullName>
    </submittedName>
</protein>
<keyword evidence="2" id="KW-1185">Reference proteome</keyword>
<evidence type="ECO:0000313" key="2">
    <source>
        <dbReference type="Proteomes" id="UP000075884"/>
    </source>
</evidence>
<dbReference type="Proteomes" id="UP000075884">
    <property type="component" value="Unassembled WGS sequence"/>
</dbReference>
<evidence type="ECO:0000313" key="1">
    <source>
        <dbReference type="EnsemblMetazoa" id="ADIR014467-PA"/>
    </source>
</evidence>
<name>A0A182NX77_9DIPT</name>